<dbReference type="RefSeq" id="WP_095997177.1">
    <property type="nucleotide sequence ID" value="NZ_NSLI01000002.1"/>
</dbReference>
<feature type="region of interest" description="Disordered" evidence="7">
    <location>
        <begin position="139"/>
        <end position="165"/>
    </location>
</feature>
<organism evidence="11 12">
    <name type="scientific">Sphingomonas lenta</name>
    <dbReference type="NCBI Taxonomy" id="1141887"/>
    <lineage>
        <taxon>Bacteria</taxon>
        <taxon>Pseudomonadati</taxon>
        <taxon>Pseudomonadota</taxon>
        <taxon>Alphaproteobacteria</taxon>
        <taxon>Sphingomonadales</taxon>
        <taxon>Sphingomonadaceae</taxon>
        <taxon>Sphingomonas</taxon>
    </lineage>
</organism>
<comment type="similarity">
    <text evidence="1">Belongs to the DNA polymerase type-Y family.</text>
</comment>
<comment type="function">
    <text evidence="5">Poorly processive, error-prone DNA polymerase involved in untargeted mutagenesis. Copies undamaged DNA at stalled replication forks, which arise in vivo from mismatched or misaligned primer ends. These misaligned primers can be extended by PolIV. Exhibits no 3'-5' exonuclease (proofreading) activity. May be involved in translesional synthesis, in conjunction with the beta clamp from PolIII.</text>
</comment>
<dbReference type="InterPro" id="IPR043502">
    <property type="entry name" value="DNA/RNA_pol_sf"/>
</dbReference>
<dbReference type="GO" id="GO:0003684">
    <property type="term" value="F:damaged DNA binding"/>
    <property type="evidence" value="ECO:0007669"/>
    <property type="project" value="InterPro"/>
</dbReference>
<evidence type="ECO:0000256" key="7">
    <source>
        <dbReference type="SAM" id="MobiDB-lite"/>
    </source>
</evidence>
<comment type="caution">
    <text evidence="11">The sequence shown here is derived from an EMBL/GenBank/DDBJ whole genome shotgun (WGS) entry which is preliminary data.</text>
</comment>
<dbReference type="GO" id="GO:0006281">
    <property type="term" value="P:DNA repair"/>
    <property type="evidence" value="ECO:0007669"/>
    <property type="project" value="InterPro"/>
</dbReference>
<gene>
    <name evidence="11" type="ORF">CKY28_04640</name>
</gene>
<dbReference type="AlphaFoldDB" id="A0A2A2SHD6"/>
<evidence type="ECO:0000256" key="1">
    <source>
        <dbReference type="ARBA" id="ARBA00010945"/>
    </source>
</evidence>
<evidence type="ECO:0000256" key="3">
    <source>
        <dbReference type="ARBA" id="ARBA00012417"/>
    </source>
</evidence>
<dbReference type="Gene3D" id="3.30.70.270">
    <property type="match status" value="1"/>
</dbReference>
<evidence type="ECO:0000259" key="9">
    <source>
        <dbReference type="Pfam" id="PF11799"/>
    </source>
</evidence>
<dbReference type="EMBL" id="NSLI01000002">
    <property type="protein sequence ID" value="PAX08666.1"/>
    <property type="molecule type" value="Genomic_DNA"/>
</dbReference>
<evidence type="ECO:0000256" key="4">
    <source>
        <dbReference type="ARBA" id="ARBA00022763"/>
    </source>
</evidence>
<evidence type="ECO:0000259" key="8">
    <source>
        <dbReference type="Pfam" id="PF00817"/>
    </source>
</evidence>
<dbReference type="EC" id="2.7.7.7" evidence="3"/>
<dbReference type="CDD" id="cd03468">
    <property type="entry name" value="PolY_like"/>
    <property type="match status" value="1"/>
</dbReference>
<feature type="region of interest" description="Disordered" evidence="7">
    <location>
        <begin position="1"/>
        <end position="44"/>
    </location>
</feature>
<evidence type="ECO:0000259" key="10">
    <source>
        <dbReference type="Pfam" id="PF20114"/>
    </source>
</evidence>
<dbReference type="Pfam" id="PF20114">
    <property type="entry name" value="DUF6504"/>
    <property type="match status" value="1"/>
</dbReference>
<dbReference type="Pfam" id="PF00817">
    <property type="entry name" value="IMS"/>
    <property type="match status" value="1"/>
</dbReference>
<comment type="catalytic activity">
    <reaction evidence="6">
        <text>DNA(n) + a 2'-deoxyribonucleoside 5'-triphosphate = DNA(n+1) + diphosphate</text>
        <dbReference type="Rhea" id="RHEA:22508"/>
        <dbReference type="Rhea" id="RHEA-COMP:17339"/>
        <dbReference type="Rhea" id="RHEA-COMP:17340"/>
        <dbReference type="ChEBI" id="CHEBI:33019"/>
        <dbReference type="ChEBI" id="CHEBI:61560"/>
        <dbReference type="ChEBI" id="CHEBI:173112"/>
        <dbReference type="EC" id="2.7.7.7"/>
    </reaction>
</comment>
<keyword evidence="12" id="KW-1185">Reference proteome</keyword>
<dbReference type="InterPro" id="IPR045443">
    <property type="entry name" value="DUF6504"/>
</dbReference>
<evidence type="ECO:0000256" key="6">
    <source>
        <dbReference type="ARBA" id="ARBA00049244"/>
    </source>
</evidence>
<keyword evidence="4" id="KW-0227">DNA damage</keyword>
<dbReference type="Proteomes" id="UP000218151">
    <property type="component" value="Unassembled WGS sequence"/>
</dbReference>
<feature type="domain" description="DNA polymerase Y-family little finger" evidence="9">
    <location>
        <begin position="420"/>
        <end position="508"/>
    </location>
</feature>
<dbReference type="Pfam" id="PF11799">
    <property type="entry name" value="IMS_C"/>
    <property type="match status" value="1"/>
</dbReference>
<evidence type="ECO:0000313" key="11">
    <source>
        <dbReference type="EMBL" id="PAX08666.1"/>
    </source>
</evidence>
<name>A0A2A2SHD6_9SPHN</name>
<feature type="region of interest" description="Disordered" evidence="7">
    <location>
        <begin position="562"/>
        <end position="587"/>
    </location>
</feature>
<evidence type="ECO:0000256" key="2">
    <source>
        <dbReference type="ARBA" id="ARBA00011245"/>
    </source>
</evidence>
<evidence type="ECO:0000256" key="5">
    <source>
        <dbReference type="ARBA" id="ARBA00025589"/>
    </source>
</evidence>
<proteinExistence type="inferred from homology"/>
<feature type="domain" description="UmuC" evidence="8">
    <location>
        <begin position="204"/>
        <end position="330"/>
    </location>
</feature>
<feature type="domain" description="DUF6504" evidence="10">
    <location>
        <begin position="624"/>
        <end position="702"/>
    </location>
</feature>
<accession>A0A2A2SHD6</accession>
<reference evidence="12" key="1">
    <citation type="submission" date="2017-09" db="EMBL/GenBank/DDBJ databases">
        <authorList>
            <person name="Feng G."/>
            <person name="Zhu H."/>
        </authorList>
    </citation>
    <scope>NUCLEOTIDE SEQUENCE [LARGE SCALE GENOMIC DNA]</scope>
    <source>
        <strain evidence="12">1PNM-20</strain>
    </source>
</reference>
<dbReference type="InterPro" id="IPR043128">
    <property type="entry name" value="Rev_trsase/Diguanyl_cyclase"/>
</dbReference>
<dbReference type="PANTHER" id="PTHR35369">
    <property type="entry name" value="BLR3025 PROTEIN-RELATED"/>
    <property type="match status" value="1"/>
</dbReference>
<sequence>MRRVASLFLPDWPLDRLRGAGRTPKTSPERPADPAFPPRSGGELDRLGARAAAERAKTCSVPNTPEGRPGALWAQDRDRAAALSRGHQGGNPGWRPGAKWAKAELEEEIARLPLHQRPSMREMGRRSEAAPHPFRAQFLEKGRSDEAGAVPPVRTSGEGQREGPYPGEGAFFLTGRMSGGIVGRACAEDARAPSDARRAVRRPAEPPLVTAHRVDGRDLVHAANEAAWALGIAPGMWLTQARVMAAGLHILPADPEGDRAALHDLAVALARRWAPTVAVSDDTGLFVDLTGVAHLHGGEEAFAERLLRLLARLGYAARLAVADTAGAAWALARRGPAPVVIAPPARHVDAIEPLPVAALRLEEAHVRLLDRLGVGTVAELIRLPRKPLMRRFGGALVRRLDQATGRAPEPLEPVVPPLAVSAVQRFAEPIATPEPIGRWMDILCARLARSLAEAGLGARAVLLVAERIDRRDQRLRIGLARPSRDPAHLSRLFRRRIEEVEPGFGIEAMTLHVLRADPLAPEAIGGALDEALGDGTPDLAPLIDALANRLHGRAPWRVEPVESDVPERSAARVPALAPPDRRPPALGADDVRRLAAAEDDHPWHPRWPRPVRLLPRPEPVEHVLAELPDHPPKRFTWRGRSYRVVRADGPERIGGEWWRRPAERDAVRDYFSVEDEEGRRFWLFRRGDGVRAETGDLSWHLHGTFG</sequence>
<evidence type="ECO:0000313" key="12">
    <source>
        <dbReference type="Proteomes" id="UP000218151"/>
    </source>
</evidence>
<dbReference type="Gene3D" id="3.40.1170.60">
    <property type="match status" value="1"/>
</dbReference>
<protein>
    <recommendedName>
        <fullName evidence="3">DNA-directed DNA polymerase</fullName>
        <ecNumber evidence="3">2.7.7.7</ecNumber>
    </recommendedName>
</protein>
<dbReference type="PANTHER" id="PTHR35369:SF2">
    <property type="entry name" value="BLR3025 PROTEIN"/>
    <property type="match status" value="1"/>
</dbReference>
<dbReference type="InterPro" id="IPR017961">
    <property type="entry name" value="DNA_pol_Y-fam_little_finger"/>
</dbReference>
<dbReference type="SUPFAM" id="SSF56672">
    <property type="entry name" value="DNA/RNA polymerases"/>
    <property type="match status" value="1"/>
</dbReference>
<dbReference type="OrthoDB" id="9788640at2"/>
<dbReference type="InterPro" id="IPR050356">
    <property type="entry name" value="SulA_CellDiv_inhibitor"/>
</dbReference>
<comment type="subunit">
    <text evidence="2">Monomer.</text>
</comment>
<dbReference type="InterPro" id="IPR001126">
    <property type="entry name" value="UmuC"/>
</dbReference>